<sequence length="97" mass="9766">MSVPAGFVGTLVVLVSVGTAAEAAVAFEVVEAAAVAAASLIVATEMQAMVVGCTDTVDVGWPIHGVLVGIVCGVQMAAPYQASCPWVLPHKSLSWAL</sequence>
<evidence type="ECO:0008006" key="4">
    <source>
        <dbReference type="Google" id="ProtNLM"/>
    </source>
</evidence>
<dbReference type="Proteomes" id="UP000807342">
    <property type="component" value="Unassembled WGS sequence"/>
</dbReference>
<comment type="caution">
    <text evidence="2">The sequence shown here is derived from an EMBL/GenBank/DDBJ whole genome shotgun (WGS) entry which is preliminary data.</text>
</comment>
<name>A0A9P6BX20_9AGAR</name>
<evidence type="ECO:0000313" key="2">
    <source>
        <dbReference type="EMBL" id="KAF9441083.1"/>
    </source>
</evidence>
<evidence type="ECO:0000313" key="3">
    <source>
        <dbReference type="Proteomes" id="UP000807342"/>
    </source>
</evidence>
<feature type="chain" id="PRO_5040192815" description="Secreted protein" evidence="1">
    <location>
        <begin position="27"/>
        <end position="97"/>
    </location>
</feature>
<feature type="signal peptide" evidence="1">
    <location>
        <begin position="1"/>
        <end position="26"/>
    </location>
</feature>
<organism evidence="2 3">
    <name type="scientific">Macrolepiota fuliginosa MF-IS2</name>
    <dbReference type="NCBI Taxonomy" id="1400762"/>
    <lineage>
        <taxon>Eukaryota</taxon>
        <taxon>Fungi</taxon>
        <taxon>Dikarya</taxon>
        <taxon>Basidiomycota</taxon>
        <taxon>Agaricomycotina</taxon>
        <taxon>Agaricomycetes</taxon>
        <taxon>Agaricomycetidae</taxon>
        <taxon>Agaricales</taxon>
        <taxon>Agaricineae</taxon>
        <taxon>Agaricaceae</taxon>
        <taxon>Macrolepiota</taxon>
    </lineage>
</organism>
<keyword evidence="1" id="KW-0732">Signal</keyword>
<proteinExistence type="predicted"/>
<reference evidence="2" key="1">
    <citation type="submission" date="2020-11" db="EMBL/GenBank/DDBJ databases">
        <authorList>
            <consortium name="DOE Joint Genome Institute"/>
            <person name="Ahrendt S."/>
            <person name="Riley R."/>
            <person name="Andreopoulos W."/>
            <person name="Labutti K."/>
            <person name="Pangilinan J."/>
            <person name="Ruiz-Duenas F.J."/>
            <person name="Barrasa J.M."/>
            <person name="Sanchez-Garcia M."/>
            <person name="Camarero S."/>
            <person name="Miyauchi S."/>
            <person name="Serrano A."/>
            <person name="Linde D."/>
            <person name="Babiker R."/>
            <person name="Drula E."/>
            <person name="Ayuso-Fernandez I."/>
            <person name="Pacheco R."/>
            <person name="Padilla G."/>
            <person name="Ferreira P."/>
            <person name="Barriuso J."/>
            <person name="Kellner H."/>
            <person name="Castanera R."/>
            <person name="Alfaro M."/>
            <person name="Ramirez L."/>
            <person name="Pisabarro A.G."/>
            <person name="Kuo A."/>
            <person name="Tritt A."/>
            <person name="Lipzen A."/>
            <person name="He G."/>
            <person name="Yan M."/>
            <person name="Ng V."/>
            <person name="Cullen D."/>
            <person name="Martin F."/>
            <person name="Rosso M.-N."/>
            <person name="Henrissat B."/>
            <person name="Hibbett D."/>
            <person name="Martinez A.T."/>
            <person name="Grigoriev I.V."/>
        </authorList>
    </citation>
    <scope>NUCLEOTIDE SEQUENCE</scope>
    <source>
        <strain evidence="2">MF-IS2</strain>
    </source>
</reference>
<evidence type="ECO:0000256" key="1">
    <source>
        <dbReference type="SAM" id="SignalP"/>
    </source>
</evidence>
<keyword evidence="3" id="KW-1185">Reference proteome</keyword>
<dbReference type="EMBL" id="MU152073">
    <property type="protein sequence ID" value="KAF9441083.1"/>
    <property type="molecule type" value="Genomic_DNA"/>
</dbReference>
<accession>A0A9P6BX20</accession>
<dbReference type="AlphaFoldDB" id="A0A9P6BX20"/>
<gene>
    <name evidence="2" type="ORF">P691DRAFT_766758</name>
</gene>
<protein>
    <recommendedName>
        <fullName evidence="4">Secreted protein</fullName>
    </recommendedName>
</protein>